<dbReference type="FunCoup" id="A0A1D3DAD3">
    <property type="interactions" value="136"/>
</dbReference>
<dbReference type="GO" id="GO:0005789">
    <property type="term" value="C:endoplasmic reticulum membrane"/>
    <property type="evidence" value="ECO:0007669"/>
    <property type="project" value="TreeGrafter"/>
</dbReference>
<dbReference type="PROSITE" id="PS50076">
    <property type="entry name" value="DNAJ_2"/>
    <property type="match status" value="1"/>
</dbReference>
<dbReference type="AlphaFoldDB" id="A0A1D3DAD3"/>
<dbReference type="Gene3D" id="1.10.287.110">
    <property type="entry name" value="DnaJ domain"/>
    <property type="match status" value="1"/>
</dbReference>
<name>A0A1D3DAD3_9EIME</name>
<feature type="domain" description="J" evidence="7">
    <location>
        <begin position="136"/>
        <end position="200"/>
    </location>
</feature>
<accession>A0A1D3DAD3</accession>
<dbReference type="InterPro" id="IPR036869">
    <property type="entry name" value="J_dom_sf"/>
</dbReference>
<gene>
    <name evidence="8" type="ORF">cyc_04944</name>
</gene>
<dbReference type="VEuPathDB" id="ToxoDB:LOC34621392"/>
<sequence length="594" mass="66272">MEGNKDEAAKCVALAKKAMLAGDFSKAQRLLDKAQRMFPSPEIESLAAACAHKQHGASNSTNGSSETGAQASSGSRQRRASPGVSRPSNTSASAPHLTRSRSAASGSCAAAAGAAAAPAHTPEQARLCEAVLQESCYYRVLGVSNDASEEVIKKAYRRLALLLHPDKNKAPKAEDAFKKVSKVSGTLLDPKERRVYDLGGPQAVEGRAEPYMYRGDTSHPDVMTAEDLFRVLFGQSLRDHGRGHHGRGSRTQQYHQENGLHTFIQFLPMLLLFVLMFLFNFVPQEGQSPAAYYSFRQTREFPVPRITQLHSVRYYVGDGFMNEILPQPDKVRELERKVEVRHYQVVCSSENDRLNRDLTTAHYHMASNESIKRLLDRPRPGCKKELQAGCSPTPKGRSFGGSAHNIQEGSLEAASMELVSINLRYPIPMAALFPWLLDTAWLNNSVLLRHVYTPESTTLMAIRRGGFDHFKGELCSRRARRFANYLLQKKAREELLFVSTSKRRPLPPPGALPPKWRCAEKGERKLFTYMRNAVGGEAMCRIADTKRDVYMYCVVFMSPLYLLLCIVLQPSRGPSLFYQWCLFPRCLSVVCIPG</sequence>
<feature type="compositionally biased region" description="Polar residues" evidence="5">
    <location>
        <begin position="56"/>
        <end position="67"/>
    </location>
</feature>
<dbReference type="PRINTS" id="PR00625">
    <property type="entry name" value="JDOMAIN"/>
</dbReference>
<dbReference type="CDD" id="cd06257">
    <property type="entry name" value="DnaJ"/>
    <property type="match status" value="1"/>
</dbReference>
<feature type="transmembrane region" description="Helical" evidence="6">
    <location>
        <begin position="549"/>
        <end position="569"/>
    </location>
</feature>
<dbReference type="InParanoid" id="A0A1D3DAD3"/>
<keyword evidence="9" id="KW-1185">Reference proteome</keyword>
<evidence type="ECO:0000256" key="1">
    <source>
        <dbReference type="ARBA" id="ARBA00004167"/>
    </source>
</evidence>
<evidence type="ECO:0000313" key="9">
    <source>
        <dbReference type="Proteomes" id="UP000095192"/>
    </source>
</evidence>
<evidence type="ECO:0000256" key="4">
    <source>
        <dbReference type="ARBA" id="ARBA00023136"/>
    </source>
</evidence>
<dbReference type="InterPro" id="IPR001623">
    <property type="entry name" value="DnaJ_domain"/>
</dbReference>
<evidence type="ECO:0000256" key="2">
    <source>
        <dbReference type="ARBA" id="ARBA00022692"/>
    </source>
</evidence>
<dbReference type="Pfam" id="PF09320">
    <property type="entry name" value="DUF1977"/>
    <property type="match status" value="1"/>
</dbReference>
<dbReference type="Proteomes" id="UP000095192">
    <property type="component" value="Unassembled WGS sequence"/>
</dbReference>
<evidence type="ECO:0000256" key="6">
    <source>
        <dbReference type="SAM" id="Phobius"/>
    </source>
</evidence>
<proteinExistence type="predicted"/>
<dbReference type="SUPFAM" id="SSF46565">
    <property type="entry name" value="Chaperone J-domain"/>
    <property type="match status" value="1"/>
</dbReference>
<comment type="subcellular location">
    <subcellularLocation>
        <location evidence="1">Membrane</location>
        <topology evidence="1">Single-pass membrane protein</topology>
    </subcellularLocation>
</comment>
<evidence type="ECO:0000256" key="3">
    <source>
        <dbReference type="ARBA" id="ARBA00022989"/>
    </source>
</evidence>
<protein>
    <recommendedName>
        <fullName evidence="7">J domain-containing protein</fullName>
    </recommendedName>
</protein>
<reference evidence="8 9" key="1">
    <citation type="journal article" date="2016" name="BMC Genomics">
        <title>Comparative genomics reveals Cyclospora cayetanensis possesses coccidia-like metabolism and invasion components but unique surface antigens.</title>
        <authorList>
            <person name="Liu S."/>
            <person name="Wang L."/>
            <person name="Zheng H."/>
            <person name="Xu Z."/>
            <person name="Roellig D.M."/>
            <person name="Li N."/>
            <person name="Frace M.A."/>
            <person name="Tang K."/>
            <person name="Arrowood M.J."/>
            <person name="Moss D.M."/>
            <person name="Zhang L."/>
            <person name="Feng Y."/>
            <person name="Xiao L."/>
        </authorList>
    </citation>
    <scope>NUCLEOTIDE SEQUENCE [LARGE SCALE GENOMIC DNA]</scope>
    <source>
        <strain evidence="8 9">CHN_HEN01</strain>
    </source>
</reference>
<keyword evidence="4 6" id="KW-0472">Membrane</keyword>
<dbReference type="InterPro" id="IPR051100">
    <property type="entry name" value="DnaJ_subfamily_B/C"/>
</dbReference>
<feature type="transmembrane region" description="Helical" evidence="6">
    <location>
        <begin position="263"/>
        <end position="282"/>
    </location>
</feature>
<dbReference type="PANTHER" id="PTHR43908:SF3">
    <property type="entry name" value="AT29763P-RELATED"/>
    <property type="match status" value="1"/>
</dbReference>
<organism evidence="8 9">
    <name type="scientific">Cyclospora cayetanensis</name>
    <dbReference type="NCBI Taxonomy" id="88456"/>
    <lineage>
        <taxon>Eukaryota</taxon>
        <taxon>Sar</taxon>
        <taxon>Alveolata</taxon>
        <taxon>Apicomplexa</taxon>
        <taxon>Conoidasida</taxon>
        <taxon>Coccidia</taxon>
        <taxon>Eucoccidiorida</taxon>
        <taxon>Eimeriorina</taxon>
        <taxon>Eimeriidae</taxon>
        <taxon>Cyclospora</taxon>
    </lineage>
</organism>
<dbReference type="GO" id="GO:0030544">
    <property type="term" value="F:Hsp70 protein binding"/>
    <property type="evidence" value="ECO:0007669"/>
    <property type="project" value="TreeGrafter"/>
</dbReference>
<keyword evidence="2 6" id="KW-0812">Transmembrane</keyword>
<feature type="region of interest" description="Disordered" evidence="5">
    <location>
        <begin position="49"/>
        <end position="101"/>
    </location>
</feature>
<dbReference type="EMBL" id="JROU02000086">
    <property type="protein sequence ID" value="OEH80407.1"/>
    <property type="molecule type" value="Genomic_DNA"/>
</dbReference>
<dbReference type="VEuPathDB" id="ToxoDB:cyc_04944"/>
<dbReference type="GO" id="GO:0071218">
    <property type="term" value="P:cellular response to misfolded protein"/>
    <property type="evidence" value="ECO:0007669"/>
    <property type="project" value="TreeGrafter"/>
</dbReference>
<evidence type="ECO:0000313" key="8">
    <source>
        <dbReference type="EMBL" id="OEH80407.1"/>
    </source>
</evidence>
<dbReference type="SMART" id="SM00271">
    <property type="entry name" value="DnaJ"/>
    <property type="match status" value="1"/>
</dbReference>
<comment type="caution">
    <text evidence="8">The sequence shown here is derived from an EMBL/GenBank/DDBJ whole genome shotgun (WGS) entry which is preliminary data.</text>
</comment>
<dbReference type="InterPro" id="IPR015399">
    <property type="entry name" value="DUF1977_DnaJ-like"/>
</dbReference>
<dbReference type="PANTHER" id="PTHR43908">
    <property type="entry name" value="AT29763P-RELATED"/>
    <property type="match status" value="1"/>
</dbReference>
<dbReference type="Pfam" id="PF00226">
    <property type="entry name" value="DnaJ"/>
    <property type="match status" value="1"/>
</dbReference>
<evidence type="ECO:0000259" key="7">
    <source>
        <dbReference type="PROSITE" id="PS50076"/>
    </source>
</evidence>
<keyword evidence="3 6" id="KW-1133">Transmembrane helix</keyword>
<evidence type="ECO:0000256" key="5">
    <source>
        <dbReference type="SAM" id="MobiDB-lite"/>
    </source>
</evidence>